<reference evidence="1 2" key="2">
    <citation type="journal article" date="2019" name="G3 (Bethesda)">
        <title>Hybrid Assembly of the Genome of the Entomopathogenic Nematode Steinernema carpocapsae Identifies the X-Chromosome.</title>
        <authorList>
            <person name="Serra L."/>
            <person name="Macchietto M."/>
            <person name="Macias-Munoz A."/>
            <person name="McGill C.J."/>
            <person name="Rodriguez I.M."/>
            <person name="Rodriguez B."/>
            <person name="Murad R."/>
            <person name="Mortazavi A."/>
        </authorList>
    </citation>
    <scope>NUCLEOTIDE SEQUENCE [LARGE SCALE GENOMIC DNA]</scope>
    <source>
        <strain evidence="1 2">ALL</strain>
    </source>
</reference>
<evidence type="ECO:0000313" key="1">
    <source>
        <dbReference type="EMBL" id="TKR73671.1"/>
    </source>
</evidence>
<proteinExistence type="predicted"/>
<accession>A0A4U5MV36</accession>
<organism evidence="1 2">
    <name type="scientific">Steinernema carpocapsae</name>
    <name type="common">Entomopathogenic nematode</name>
    <dbReference type="NCBI Taxonomy" id="34508"/>
    <lineage>
        <taxon>Eukaryota</taxon>
        <taxon>Metazoa</taxon>
        <taxon>Ecdysozoa</taxon>
        <taxon>Nematoda</taxon>
        <taxon>Chromadorea</taxon>
        <taxon>Rhabditida</taxon>
        <taxon>Tylenchina</taxon>
        <taxon>Panagrolaimomorpha</taxon>
        <taxon>Strongyloidoidea</taxon>
        <taxon>Steinernematidae</taxon>
        <taxon>Steinernema</taxon>
    </lineage>
</organism>
<protein>
    <submittedName>
        <fullName evidence="1">Uncharacterized protein</fullName>
    </submittedName>
</protein>
<sequence>MIIEYVKTRFQEYPTDHPTELPTFNVFVCDTSANHMRRWGRRKREFAKVVSRARRELSRALMALSFYPYRAQRESDDAAFDGHHHPEQVPGQNLAGFWDNVT</sequence>
<dbReference type="AlphaFoldDB" id="A0A4U5MV36"/>
<reference evidence="1 2" key="1">
    <citation type="journal article" date="2015" name="Genome Biol.">
        <title>Comparative genomics of Steinernema reveals deeply conserved gene regulatory networks.</title>
        <authorList>
            <person name="Dillman A.R."/>
            <person name="Macchietto M."/>
            <person name="Porter C.F."/>
            <person name="Rogers A."/>
            <person name="Williams B."/>
            <person name="Antoshechkin I."/>
            <person name="Lee M.M."/>
            <person name="Goodwin Z."/>
            <person name="Lu X."/>
            <person name="Lewis E.E."/>
            <person name="Goodrich-Blair H."/>
            <person name="Stock S.P."/>
            <person name="Adams B.J."/>
            <person name="Sternberg P.W."/>
            <person name="Mortazavi A."/>
        </authorList>
    </citation>
    <scope>NUCLEOTIDE SEQUENCE [LARGE SCALE GENOMIC DNA]</scope>
    <source>
        <strain evidence="1 2">ALL</strain>
    </source>
</reference>
<gene>
    <name evidence="1" type="ORF">L596_020956</name>
</gene>
<evidence type="ECO:0000313" key="2">
    <source>
        <dbReference type="Proteomes" id="UP000298663"/>
    </source>
</evidence>
<name>A0A4U5MV36_STECR</name>
<dbReference type="Proteomes" id="UP000298663">
    <property type="component" value="Unassembled WGS sequence"/>
</dbReference>
<keyword evidence="2" id="KW-1185">Reference proteome</keyword>
<comment type="caution">
    <text evidence="1">The sequence shown here is derived from an EMBL/GenBank/DDBJ whole genome shotgun (WGS) entry which is preliminary data.</text>
</comment>
<dbReference type="EMBL" id="AZBU02000006">
    <property type="protein sequence ID" value="TKR73671.1"/>
    <property type="molecule type" value="Genomic_DNA"/>
</dbReference>